<dbReference type="GO" id="GO:0015179">
    <property type="term" value="F:L-amino acid transmembrane transporter activity"/>
    <property type="evidence" value="ECO:0007669"/>
    <property type="project" value="TreeGrafter"/>
</dbReference>
<organism evidence="6 7">
    <name type="scientific">Trichophyton rubrum (strain ATCC MYA-4607 / CBS 118892)</name>
    <name type="common">Athlete's foot fungus</name>
    <dbReference type="NCBI Taxonomy" id="559305"/>
    <lineage>
        <taxon>Eukaryota</taxon>
        <taxon>Fungi</taxon>
        <taxon>Dikarya</taxon>
        <taxon>Ascomycota</taxon>
        <taxon>Pezizomycotina</taxon>
        <taxon>Eurotiomycetes</taxon>
        <taxon>Eurotiomycetidae</taxon>
        <taxon>Onygenales</taxon>
        <taxon>Arthrodermataceae</taxon>
        <taxon>Trichophyton</taxon>
    </lineage>
</organism>
<keyword evidence="7" id="KW-1185">Reference proteome</keyword>
<dbReference type="AlphaFoldDB" id="F2SW45"/>
<dbReference type="VEuPathDB" id="FungiDB:TERG_06766"/>
<dbReference type="RefSeq" id="XP_047604661.1">
    <property type="nucleotide sequence ID" value="XM_047748674.1"/>
</dbReference>
<keyword evidence="4 5" id="KW-0472">Membrane</keyword>
<feature type="transmembrane region" description="Helical" evidence="5">
    <location>
        <begin position="108"/>
        <end position="130"/>
    </location>
</feature>
<dbReference type="Proteomes" id="UP000008864">
    <property type="component" value="Unassembled WGS sequence"/>
</dbReference>
<protein>
    <submittedName>
        <fullName evidence="6">Uncharacterized protein</fullName>
    </submittedName>
</protein>
<sequence>MEDYLSGISTFLQWILKYLLVSLWTPTRMLYRMETETNIRYTVGKSTCSEFSGGDCGASENNTDVDTVVIAKGRQIGVVSATFLIFNRIIGTGIFATPSAILAQTGSVGISLVVWIIGMLIAMAGTAVYLEFGTAIPRFGSYTSFCVCVKCRFLSGD</sequence>
<gene>
    <name evidence="6" type="ORF">TERG_06766</name>
</gene>
<name>F2SW45_TRIRC</name>
<dbReference type="InParanoid" id="F2SW45"/>
<dbReference type="PANTHER" id="PTHR11785:SF498">
    <property type="entry name" value="HIGH-AFFINITY METHIONINE PERMEASE"/>
    <property type="match status" value="1"/>
</dbReference>
<evidence type="ECO:0000256" key="4">
    <source>
        <dbReference type="ARBA" id="ARBA00023136"/>
    </source>
</evidence>
<evidence type="ECO:0000313" key="6">
    <source>
        <dbReference type="EMBL" id="EGD90539.2"/>
    </source>
</evidence>
<dbReference type="GeneID" id="10374452"/>
<evidence type="ECO:0000256" key="2">
    <source>
        <dbReference type="ARBA" id="ARBA00022692"/>
    </source>
</evidence>
<dbReference type="Gene3D" id="1.20.1740.10">
    <property type="entry name" value="Amino acid/polyamine transporter I"/>
    <property type="match status" value="1"/>
</dbReference>
<proteinExistence type="predicted"/>
<dbReference type="OrthoDB" id="5982228at2759"/>
<feature type="transmembrane region" description="Helical" evidence="5">
    <location>
        <begin position="76"/>
        <end position="96"/>
    </location>
</feature>
<dbReference type="STRING" id="559305.F2SW45"/>
<evidence type="ECO:0000256" key="5">
    <source>
        <dbReference type="SAM" id="Phobius"/>
    </source>
</evidence>
<dbReference type="GO" id="GO:0016020">
    <property type="term" value="C:membrane"/>
    <property type="evidence" value="ECO:0007669"/>
    <property type="project" value="UniProtKB-SubCell"/>
</dbReference>
<dbReference type="InterPro" id="IPR002293">
    <property type="entry name" value="AA/rel_permease1"/>
</dbReference>
<keyword evidence="3 5" id="KW-1133">Transmembrane helix</keyword>
<dbReference type="Pfam" id="PF13520">
    <property type="entry name" value="AA_permease_2"/>
    <property type="match status" value="1"/>
</dbReference>
<reference evidence="7" key="1">
    <citation type="journal article" date="2012" name="MBio">
        <title>Comparative genome analysis of Trichophyton rubrum and related dermatophytes reveals candidate genes involved in infection.</title>
        <authorList>
            <person name="Martinez D.A."/>
            <person name="Oliver B.G."/>
            <person name="Graeser Y."/>
            <person name="Goldberg J.M."/>
            <person name="Li W."/>
            <person name="Martinez-Rossi N.M."/>
            <person name="Monod M."/>
            <person name="Shelest E."/>
            <person name="Barton R.C."/>
            <person name="Birch E."/>
            <person name="Brakhage A.A."/>
            <person name="Chen Z."/>
            <person name="Gurr S.J."/>
            <person name="Heiman D."/>
            <person name="Heitman J."/>
            <person name="Kosti I."/>
            <person name="Rossi A."/>
            <person name="Saif S."/>
            <person name="Samalova M."/>
            <person name="Saunders C.W."/>
            <person name="Shea T."/>
            <person name="Summerbell R.C."/>
            <person name="Xu J."/>
            <person name="Young S."/>
            <person name="Zeng Q."/>
            <person name="Birren B.W."/>
            <person name="Cuomo C.A."/>
            <person name="White T.C."/>
        </authorList>
    </citation>
    <scope>NUCLEOTIDE SEQUENCE [LARGE SCALE GENOMIC DNA]</scope>
    <source>
        <strain evidence="7">ATCC MYA-4607 / CBS 118892</strain>
    </source>
</reference>
<evidence type="ECO:0000256" key="1">
    <source>
        <dbReference type="ARBA" id="ARBA00004141"/>
    </source>
</evidence>
<feature type="transmembrane region" description="Helical" evidence="5">
    <location>
        <begin position="12"/>
        <end position="31"/>
    </location>
</feature>
<dbReference type="HOGENOM" id="CLU_1679230_0_0_1"/>
<evidence type="ECO:0000313" key="7">
    <source>
        <dbReference type="Proteomes" id="UP000008864"/>
    </source>
</evidence>
<accession>F2SW45</accession>
<evidence type="ECO:0000256" key="3">
    <source>
        <dbReference type="ARBA" id="ARBA00022989"/>
    </source>
</evidence>
<dbReference type="InterPro" id="IPR050598">
    <property type="entry name" value="AminoAcid_Transporter"/>
</dbReference>
<dbReference type="EMBL" id="GG700655">
    <property type="protein sequence ID" value="EGD90539.2"/>
    <property type="molecule type" value="Genomic_DNA"/>
</dbReference>
<keyword evidence="2 5" id="KW-0812">Transmembrane</keyword>
<dbReference type="PANTHER" id="PTHR11785">
    <property type="entry name" value="AMINO ACID TRANSPORTER"/>
    <property type="match status" value="1"/>
</dbReference>
<comment type="subcellular location">
    <subcellularLocation>
        <location evidence="1">Membrane</location>
        <topology evidence="1">Multi-pass membrane protein</topology>
    </subcellularLocation>
</comment>